<reference evidence="2" key="1">
    <citation type="submission" date="2009-11" db="EMBL/GenBank/DDBJ databases">
        <authorList>
            <consortium name="The Broad Institute Genome Sequencing Platform"/>
            <person name="Ward D."/>
            <person name="Feldgarden M."/>
            <person name="Earl A."/>
            <person name="Young S.K."/>
            <person name="Zeng Q."/>
            <person name="Koehrsen M."/>
            <person name="Alvarado L."/>
            <person name="Berlin A."/>
            <person name="Bochicchio J."/>
            <person name="Borenstein D."/>
            <person name="Chapman S.B."/>
            <person name="Chen Z."/>
            <person name="Engels R."/>
            <person name="Freedman E."/>
            <person name="Gellesch M."/>
            <person name="Goldberg J."/>
            <person name="Griggs A."/>
            <person name="Gujja S."/>
            <person name="Heilman E."/>
            <person name="Heiman D."/>
            <person name="Hepburn T."/>
            <person name="Howarth C."/>
            <person name="Jen D."/>
            <person name="Larson L."/>
            <person name="Lewis B."/>
            <person name="Mehta T."/>
            <person name="Park D."/>
            <person name="Pearson M."/>
            <person name="Roberts A."/>
            <person name="Saif S."/>
            <person name="Shea T."/>
            <person name="Shenoy N."/>
            <person name="Sisk P."/>
            <person name="Stolte C."/>
            <person name="Sykes S."/>
            <person name="Thomson T."/>
            <person name="Walk T."/>
            <person name="White J."/>
            <person name="Yandava C."/>
            <person name="Izard J."/>
            <person name="Baranova O.V."/>
            <person name="Blanton J.M."/>
            <person name="Tanner A.C."/>
            <person name="Dewhirst F.E."/>
            <person name="Haas B."/>
            <person name="Nusbaum C."/>
            <person name="Birren B."/>
        </authorList>
    </citation>
    <scope>NUCLEOTIDE SEQUENCE [LARGE SCALE GENOMIC DNA]</scope>
    <source>
        <strain evidence="2">1-1 BBBD Race 1</strain>
    </source>
</reference>
<evidence type="ECO:0000313" key="4">
    <source>
        <dbReference type="Proteomes" id="UP000005240"/>
    </source>
</evidence>
<organism evidence="2">
    <name type="scientific">Puccinia triticina (isolate 1-1 / race 1 (BBBD))</name>
    <name type="common">Brown leaf rust fungus</name>
    <dbReference type="NCBI Taxonomy" id="630390"/>
    <lineage>
        <taxon>Eukaryota</taxon>
        <taxon>Fungi</taxon>
        <taxon>Dikarya</taxon>
        <taxon>Basidiomycota</taxon>
        <taxon>Pucciniomycotina</taxon>
        <taxon>Pucciniomycetes</taxon>
        <taxon>Pucciniales</taxon>
        <taxon>Pucciniaceae</taxon>
        <taxon>Puccinia</taxon>
    </lineage>
</organism>
<proteinExistence type="predicted"/>
<feature type="compositionally biased region" description="Polar residues" evidence="1">
    <location>
        <begin position="287"/>
        <end position="297"/>
    </location>
</feature>
<dbReference type="EnsemblFungi" id="PTTG_12663-t43_1">
    <property type="protein sequence ID" value="PTTG_12663-t43_1-p1"/>
    <property type="gene ID" value="PTTG_12663"/>
</dbReference>
<keyword evidence="4" id="KW-1185">Reference proteome</keyword>
<dbReference type="AlphaFoldDB" id="A0A180G7D7"/>
<feature type="compositionally biased region" description="Basic and acidic residues" evidence="1">
    <location>
        <begin position="253"/>
        <end position="267"/>
    </location>
</feature>
<evidence type="ECO:0000313" key="2">
    <source>
        <dbReference type="EMBL" id="OAV88524.1"/>
    </source>
</evidence>
<reference evidence="2" key="2">
    <citation type="submission" date="2016-05" db="EMBL/GenBank/DDBJ databases">
        <title>Comparative analysis highlights variable genome content of wheat rusts and divergence of the mating loci.</title>
        <authorList>
            <person name="Cuomo C.A."/>
            <person name="Bakkeren G."/>
            <person name="Szabo L."/>
            <person name="Khalil H."/>
            <person name="Joly D."/>
            <person name="Goldberg J."/>
            <person name="Young S."/>
            <person name="Zeng Q."/>
            <person name="Fellers J."/>
        </authorList>
    </citation>
    <scope>NUCLEOTIDE SEQUENCE [LARGE SCALE GENOMIC DNA]</scope>
    <source>
        <strain evidence="2">1-1 BBBD Race 1</strain>
    </source>
</reference>
<dbReference type="Proteomes" id="UP000005240">
    <property type="component" value="Unassembled WGS sequence"/>
</dbReference>
<dbReference type="OrthoDB" id="2505696at2759"/>
<evidence type="ECO:0000313" key="3">
    <source>
        <dbReference type="EnsemblFungi" id="PTTG_12663-t43_1-p1"/>
    </source>
</evidence>
<feature type="region of interest" description="Disordered" evidence="1">
    <location>
        <begin position="245"/>
        <end position="314"/>
    </location>
</feature>
<accession>A0A180G7D7</accession>
<gene>
    <name evidence="2" type="ORF">PTTG_12663</name>
</gene>
<dbReference type="EMBL" id="ADAS02000171">
    <property type="protein sequence ID" value="OAV88524.1"/>
    <property type="molecule type" value="Genomic_DNA"/>
</dbReference>
<evidence type="ECO:0000256" key="1">
    <source>
        <dbReference type="SAM" id="MobiDB-lite"/>
    </source>
</evidence>
<sequence>MPSTNQITCHLVHGTDPANRFPELLPNIAIDGSATCYVPVETNPNPNPDYGAADLPYSVHWSIDPSLLATGGIQVQIQVDGCQKGQPRSYEGIGPDGLAPPAPITGMDDGLWVVPDGTRRRPWVMGEIKTTHPHSALADKYILDRVGSVSVLFSRAKVVPTSRVVALTPVFSGSAPLPERMREKLSHWTRLGFIENHPPGAELGLVAEDIDEVIAQFTFYYRSKDLLHRLLPTVFSSDIKISFPTAPSGQAERSIRSNEDADGERPQGKGGSFEANRASVFRRAFGGNSNPRHSINGSLPVPDQGSEHDEFGKLGKFGGKRVRAVSLRLAKRYSSLGQKSDEKNPLTATSPEATSPELTPSNLEDLNTIQGLRNEVIQLRVELNELKKHVQSS</sequence>
<name>A0A180G7D7_PUCT1</name>
<feature type="region of interest" description="Disordered" evidence="1">
    <location>
        <begin position="336"/>
        <end position="363"/>
    </location>
</feature>
<feature type="compositionally biased region" description="Polar residues" evidence="1">
    <location>
        <begin position="346"/>
        <end position="363"/>
    </location>
</feature>
<reference evidence="3 4" key="3">
    <citation type="journal article" date="2017" name="G3 (Bethesda)">
        <title>Comparative analysis highlights variable genome content of wheat rusts and divergence of the mating loci.</title>
        <authorList>
            <person name="Cuomo C.A."/>
            <person name="Bakkeren G."/>
            <person name="Khalil H.B."/>
            <person name="Panwar V."/>
            <person name="Joly D."/>
            <person name="Linning R."/>
            <person name="Sakthikumar S."/>
            <person name="Song X."/>
            <person name="Adiconis X."/>
            <person name="Fan L."/>
            <person name="Goldberg J.M."/>
            <person name="Levin J.Z."/>
            <person name="Young S."/>
            <person name="Zeng Q."/>
            <person name="Anikster Y."/>
            <person name="Bruce M."/>
            <person name="Wang M."/>
            <person name="Yin C."/>
            <person name="McCallum B."/>
            <person name="Szabo L.J."/>
            <person name="Hulbert S."/>
            <person name="Chen X."/>
            <person name="Fellers J.P."/>
        </authorList>
    </citation>
    <scope>NUCLEOTIDE SEQUENCE</scope>
    <source>
        <strain evidence="4">Isolate 1-1 / race 1 (BBBD)</strain>
        <strain evidence="3">isolate 1-1 / race 1 (BBBD)</strain>
    </source>
</reference>
<dbReference type="VEuPathDB" id="FungiDB:PTTG_12663"/>
<protein>
    <submittedName>
        <fullName evidence="2 3">Uncharacterized protein</fullName>
    </submittedName>
</protein>
<reference evidence="3" key="4">
    <citation type="submission" date="2025-05" db="UniProtKB">
        <authorList>
            <consortium name="EnsemblFungi"/>
        </authorList>
    </citation>
    <scope>IDENTIFICATION</scope>
    <source>
        <strain evidence="3">isolate 1-1 / race 1 (BBBD)</strain>
    </source>
</reference>